<accession>A0AA36GXW3</accession>
<keyword evidence="3" id="KW-1185">Reference proteome</keyword>
<evidence type="ECO:0000313" key="2">
    <source>
        <dbReference type="EMBL" id="CAJ0600406.1"/>
    </source>
</evidence>
<dbReference type="AlphaFoldDB" id="A0AA36GXW3"/>
<comment type="caution">
    <text evidence="2">The sequence shown here is derived from an EMBL/GenBank/DDBJ whole genome shotgun (WGS) entry which is preliminary data.</text>
</comment>
<dbReference type="EMBL" id="CATQJL010000223">
    <property type="protein sequence ID" value="CAJ0600406.1"/>
    <property type="molecule type" value="Genomic_DNA"/>
</dbReference>
<organism evidence="2 3">
    <name type="scientific">Cylicocyclus nassatus</name>
    <name type="common">Nematode worm</name>
    <dbReference type="NCBI Taxonomy" id="53992"/>
    <lineage>
        <taxon>Eukaryota</taxon>
        <taxon>Metazoa</taxon>
        <taxon>Ecdysozoa</taxon>
        <taxon>Nematoda</taxon>
        <taxon>Chromadorea</taxon>
        <taxon>Rhabditida</taxon>
        <taxon>Rhabditina</taxon>
        <taxon>Rhabditomorpha</taxon>
        <taxon>Strongyloidea</taxon>
        <taxon>Strongylidae</taxon>
        <taxon>Cylicocyclus</taxon>
    </lineage>
</organism>
<gene>
    <name evidence="2" type="ORF">CYNAS_LOCUS12389</name>
</gene>
<protein>
    <submittedName>
        <fullName evidence="2">Uncharacterized protein</fullName>
    </submittedName>
</protein>
<name>A0AA36GXW3_CYLNA</name>
<proteinExistence type="predicted"/>
<evidence type="ECO:0000256" key="1">
    <source>
        <dbReference type="SAM" id="MobiDB-lite"/>
    </source>
</evidence>
<reference evidence="2" key="1">
    <citation type="submission" date="2023-07" db="EMBL/GenBank/DDBJ databases">
        <authorList>
            <consortium name="CYATHOMIX"/>
        </authorList>
    </citation>
    <scope>NUCLEOTIDE SEQUENCE</scope>
    <source>
        <strain evidence="2">N/A</strain>
    </source>
</reference>
<dbReference type="Proteomes" id="UP001176961">
    <property type="component" value="Unassembled WGS sequence"/>
</dbReference>
<evidence type="ECO:0000313" key="3">
    <source>
        <dbReference type="Proteomes" id="UP001176961"/>
    </source>
</evidence>
<sequence>MSDQSTPPSESPAPASTPAQVTTPSHQINTRDRLFGSEVSKPSPKKVNPTFKSTIFDTAPPTSPQRTPKKTIPALARNPITGEVKQPAHQQQISV</sequence>
<feature type="compositionally biased region" description="Low complexity" evidence="1">
    <location>
        <begin position="1"/>
        <end position="19"/>
    </location>
</feature>
<feature type="region of interest" description="Disordered" evidence="1">
    <location>
        <begin position="1"/>
        <end position="95"/>
    </location>
</feature>